<gene>
    <name evidence="3" type="ORF">AMS68_002365</name>
</gene>
<dbReference type="AlphaFoldDB" id="A0A6H0XQD2"/>
<evidence type="ECO:0000256" key="2">
    <source>
        <dbReference type="SAM" id="SignalP"/>
    </source>
</evidence>
<protein>
    <submittedName>
        <fullName evidence="3">Uncharacterized protein</fullName>
    </submittedName>
</protein>
<reference evidence="3 4" key="1">
    <citation type="journal article" date="2016" name="Sci. Rep.">
        <title>Peltaster fructicola genome reveals evolution from an invasive phytopathogen to an ectophytic parasite.</title>
        <authorList>
            <person name="Xu C."/>
            <person name="Chen H."/>
            <person name="Gleason M.L."/>
            <person name="Xu J.R."/>
            <person name="Liu H."/>
            <person name="Zhang R."/>
            <person name="Sun G."/>
        </authorList>
    </citation>
    <scope>NUCLEOTIDE SEQUENCE [LARGE SCALE GENOMIC DNA]</scope>
    <source>
        <strain evidence="3 4">LNHT1506</strain>
    </source>
</reference>
<sequence length="277" mass="29538">MRYSSVLLALPAVALAQQQIPLVDQIKGWFNKATASISSVVPNIPTSIAVPNPAAAAAAKYAELKVVPVTLENHKTLLQPGAATASPGIEEWLIYVTGGNKTCFGMCQRAETAWNESVALISASAKNPPNLGMINCEQEAVLCHAWATHPPCLLHMQLPQPFADQSTPSSTVRHMNINRTSVNAPDLAALVLQNKILDLKPYDSIFQPFDGLLAKTGLQLPFGYASWGFSKIPSWVFMIGVSFISRNFMGRRTGQQAQGPARAQPAAAAPAAPAAAK</sequence>
<feature type="region of interest" description="Disordered" evidence="1">
    <location>
        <begin position="254"/>
        <end position="277"/>
    </location>
</feature>
<evidence type="ECO:0000313" key="3">
    <source>
        <dbReference type="EMBL" id="QIW96847.1"/>
    </source>
</evidence>
<keyword evidence="4" id="KW-1185">Reference proteome</keyword>
<proteinExistence type="predicted"/>
<dbReference type="OrthoDB" id="1733656at2759"/>
<dbReference type="EMBL" id="CP051140">
    <property type="protein sequence ID" value="QIW96847.1"/>
    <property type="molecule type" value="Genomic_DNA"/>
</dbReference>
<dbReference type="Proteomes" id="UP000503462">
    <property type="component" value="Chromosome 2"/>
</dbReference>
<evidence type="ECO:0000256" key="1">
    <source>
        <dbReference type="SAM" id="MobiDB-lite"/>
    </source>
</evidence>
<feature type="compositionally biased region" description="Low complexity" evidence="1">
    <location>
        <begin position="255"/>
        <end position="277"/>
    </location>
</feature>
<evidence type="ECO:0000313" key="4">
    <source>
        <dbReference type="Proteomes" id="UP000503462"/>
    </source>
</evidence>
<keyword evidence="2" id="KW-0732">Signal</keyword>
<feature type="chain" id="PRO_5026248087" evidence="2">
    <location>
        <begin position="17"/>
        <end position="277"/>
    </location>
</feature>
<organism evidence="3 4">
    <name type="scientific">Peltaster fructicola</name>
    <dbReference type="NCBI Taxonomy" id="286661"/>
    <lineage>
        <taxon>Eukaryota</taxon>
        <taxon>Fungi</taxon>
        <taxon>Dikarya</taxon>
        <taxon>Ascomycota</taxon>
        <taxon>Pezizomycotina</taxon>
        <taxon>Dothideomycetes</taxon>
        <taxon>Dothideomycetes incertae sedis</taxon>
        <taxon>Peltaster</taxon>
    </lineage>
</organism>
<name>A0A6H0XQD2_9PEZI</name>
<feature type="signal peptide" evidence="2">
    <location>
        <begin position="1"/>
        <end position="16"/>
    </location>
</feature>
<accession>A0A6H0XQD2</accession>